<evidence type="ECO:0000313" key="2">
    <source>
        <dbReference type="EMBL" id="MBL4953952.1"/>
    </source>
</evidence>
<evidence type="ECO:0008006" key="4">
    <source>
        <dbReference type="Google" id="ProtNLM"/>
    </source>
</evidence>
<keyword evidence="1" id="KW-1133">Transmembrane helix</keyword>
<dbReference type="Pfam" id="PF09997">
    <property type="entry name" value="DUF2238"/>
    <property type="match status" value="1"/>
</dbReference>
<dbReference type="InterPro" id="IPR014509">
    <property type="entry name" value="YjdF-like"/>
</dbReference>
<feature type="transmembrane region" description="Helical" evidence="1">
    <location>
        <begin position="90"/>
        <end position="107"/>
    </location>
</feature>
<feature type="transmembrane region" description="Helical" evidence="1">
    <location>
        <begin position="31"/>
        <end position="52"/>
    </location>
</feature>
<evidence type="ECO:0000313" key="3">
    <source>
        <dbReference type="Proteomes" id="UP000623967"/>
    </source>
</evidence>
<feature type="transmembrane region" description="Helical" evidence="1">
    <location>
        <begin position="162"/>
        <end position="182"/>
    </location>
</feature>
<proteinExistence type="predicted"/>
<keyword evidence="3" id="KW-1185">Reference proteome</keyword>
<dbReference type="Proteomes" id="UP000623967">
    <property type="component" value="Unassembled WGS sequence"/>
</dbReference>
<dbReference type="RefSeq" id="WP_202655207.1">
    <property type="nucleotide sequence ID" value="NZ_JAESWB010000247.1"/>
</dbReference>
<comment type="caution">
    <text evidence="2">The sequence shown here is derived from an EMBL/GenBank/DDBJ whole genome shotgun (WGS) entry which is preliminary data.</text>
</comment>
<reference evidence="2 3" key="1">
    <citation type="submission" date="2021-01" db="EMBL/GenBank/DDBJ databases">
        <title>Genome public.</title>
        <authorList>
            <person name="Liu C."/>
            <person name="Sun Q."/>
        </authorList>
    </citation>
    <scope>NUCLEOTIDE SEQUENCE [LARGE SCALE GENOMIC DNA]</scope>
    <source>
        <strain evidence="2 3">YIM B02564</strain>
    </source>
</reference>
<evidence type="ECO:0000256" key="1">
    <source>
        <dbReference type="SAM" id="Phobius"/>
    </source>
</evidence>
<gene>
    <name evidence="2" type="ORF">JK635_17345</name>
</gene>
<accession>A0ABS1TRN3</accession>
<name>A0ABS1TRN3_9BACI</name>
<protein>
    <recommendedName>
        <fullName evidence="4">DUF2238 domain-containing protein</fullName>
    </recommendedName>
</protein>
<feature type="transmembrane region" description="Helical" evidence="1">
    <location>
        <begin position="59"/>
        <end position="78"/>
    </location>
</feature>
<feature type="transmembrane region" description="Helical" evidence="1">
    <location>
        <begin position="119"/>
        <end position="142"/>
    </location>
</feature>
<keyword evidence="1" id="KW-0472">Membrane</keyword>
<dbReference type="EMBL" id="JAESWB010000247">
    <property type="protein sequence ID" value="MBL4953952.1"/>
    <property type="molecule type" value="Genomic_DNA"/>
</dbReference>
<keyword evidence="1" id="KW-0812">Transmembrane</keyword>
<sequence length="198" mass="21939">MNRKVVIILSSAYVIFMAILAVYYFSQGASFKATVAIGGIACGAIPLLLALFTKLQFNLPIVISYLIFLVGSQYLGSIRGWYGLGWWDTFVHFISGGIIAFTGIALYERMIHRNAGNAISPWFVFWFTLSFASLGGVLWEIYEFSCDQFLGMDLQGGGNKDTMTDLIADVGGGLLIACWSGIRTRFKLQKMKDLPNEQ</sequence>
<organism evidence="2 3">
    <name type="scientific">Neobacillus paridis</name>
    <dbReference type="NCBI Taxonomy" id="2803862"/>
    <lineage>
        <taxon>Bacteria</taxon>
        <taxon>Bacillati</taxon>
        <taxon>Bacillota</taxon>
        <taxon>Bacilli</taxon>
        <taxon>Bacillales</taxon>
        <taxon>Bacillaceae</taxon>
        <taxon>Neobacillus</taxon>
    </lineage>
</organism>
<feature type="transmembrane region" description="Helical" evidence="1">
    <location>
        <begin position="5"/>
        <end position="25"/>
    </location>
</feature>